<dbReference type="STRING" id="1121307.CLCY_3c00670"/>
<gene>
    <name evidence="1" type="ORF">CLCY_3c00670</name>
</gene>
<name>A0A0J8D6U6_CLOCY</name>
<dbReference type="OrthoDB" id="1910713at2"/>
<proteinExistence type="predicted"/>
<dbReference type="EMBL" id="LFVU01000026">
    <property type="protein sequence ID" value="KMT21800.1"/>
    <property type="molecule type" value="Genomic_DNA"/>
</dbReference>
<organism evidence="1 2">
    <name type="scientific">Clostridium cylindrosporum DSM 605</name>
    <dbReference type="NCBI Taxonomy" id="1121307"/>
    <lineage>
        <taxon>Bacteria</taxon>
        <taxon>Bacillati</taxon>
        <taxon>Bacillota</taxon>
        <taxon>Clostridia</taxon>
        <taxon>Eubacteriales</taxon>
        <taxon>Clostridiaceae</taxon>
        <taxon>Clostridium</taxon>
    </lineage>
</organism>
<dbReference type="AlphaFoldDB" id="A0A0J8D6U6"/>
<dbReference type="PROSITE" id="PS51257">
    <property type="entry name" value="PROKAR_LIPOPROTEIN"/>
    <property type="match status" value="1"/>
</dbReference>
<dbReference type="Proteomes" id="UP000036756">
    <property type="component" value="Unassembled WGS sequence"/>
</dbReference>
<dbReference type="PATRIC" id="fig|1121307.3.peg.1421"/>
<accession>A0A0J8D6U6</accession>
<sequence>MRKLITVLIMTVLFILAGCSNEEVIQESLIYKGENESWRAEYKVDSKITTTTKDNIINKYEGKKSDLLTVTYKKDLSQLASVKHLKITYNSSCSGGSLEDEFDKNNPIDKKTFKIQGVSGGVEVEKKDEIVKVNINVDGKIQTIELKSIN</sequence>
<evidence type="ECO:0000313" key="1">
    <source>
        <dbReference type="EMBL" id="KMT21800.1"/>
    </source>
</evidence>
<reference evidence="1 2" key="1">
    <citation type="submission" date="2015-06" db="EMBL/GenBank/DDBJ databases">
        <title>Draft genome sequence of the purine-degrading Clostridium cylindrosporum HC-1 (DSM 605).</title>
        <authorList>
            <person name="Poehlein A."/>
            <person name="Schiel-Bengelsdorf B."/>
            <person name="Bengelsdorf F."/>
            <person name="Daniel R."/>
            <person name="Duerre P."/>
        </authorList>
    </citation>
    <scope>NUCLEOTIDE SEQUENCE [LARGE SCALE GENOMIC DNA]</scope>
    <source>
        <strain evidence="1 2">DSM 605</strain>
    </source>
</reference>
<protein>
    <recommendedName>
        <fullName evidence="3">Lipoprotein</fullName>
    </recommendedName>
</protein>
<evidence type="ECO:0000313" key="2">
    <source>
        <dbReference type="Proteomes" id="UP000036756"/>
    </source>
</evidence>
<keyword evidence="2" id="KW-1185">Reference proteome</keyword>
<evidence type="ECO:0008006" key="3">
    <source>
        <dbReference type="Google" id="ProtNLM"/>
    </source>
</evidence>
<comment type="caution">
    <text evidence="1">The sequence shown here is derived from an EMBL/GenBank/DDBJ whole genome shotgun (WGS) entry which is preliminary data.</text>
</comment>